<evidence type="ECO:0000313" key="4">
    <source>
        <dbReference type="EMBL" id="BAM80172.1"/>
    </source>
</evidence>
<gene>
    <name evidence="4" type="ORF">CYME_CMJ023C</name>
</gene>
<dbReference type="SUPFAM" id="SSF53335">
    <property type="entry name" value="S-adenosyl-L-methionine-dependent methyltransferases"/>
    <property type="match status" value="1"/>
</dbReference>
<dbReference type="Gene3D" id="3.40.50.150">
    <property type="entry name" value="Vaccinia Virus protein VP39"/>
    <property type="match status" value="1"/>
</dbReference>
<dbReference type="OrthoDB" id="417697at2759"/>
<dbReference type="Pfam" id="PF13489">
    <property type="entry name" value="Methyltransf_23"/>
    <property type="match status" value="1"/>
</dbReference>
<reference evidence="4 5" key="2">
    <citation type="journal article" date="2007" name="BMC Biol.">
        <title>A 100%-complete sequence reveals unusually simple genomic features in the hot-spring red alga Cyanidioschyzon merolae.</title>
        <authorList>
            <person name="Nozaki H."/>
            <person name="Takano H."/>
            <person name="Misumi O."/>
            <person name="Terasawa K."/>
            <person name="Matsuzaki M."/>
            <person name="Maruyama S."/>
            <person name="Nishida K."/>
            <person name="Yagisawa F."/>
            <person name="Yoshida Y."/>
            <person name="Fujiwara T."/>
            <person name="Takio S."/>
            <person name="Tamura K."/>
            <person name="Chung S.J."/>
            <person name="Nakamura S."/>
            <person name="Kuroiwa H."/>
            <person name="Tanaka K."/>
            <person name="Sato N."/>
            <person name="Kuroiwa T."/>
        </authorList>
    </citation>
    <scope>NUCLEOTIDE SEQUENCE [LARGE SCALE GENOMIC DNA]</scope>
    <source>
        <strain evidence="4 5">10D</strain>
    </source>
</reference>
<organism evidence="4 5">
    <name type="scientific">Cyanidioschyzon merolae (strain NIES-3377 / 10D)</name>
    <name type="common">Unicellular red alga</name>
    <dbReference type="NCBI Taxonomy" id="280699"/>
    <lineage>
        <taxon>Eukaryota</taxon>
        <taxon>Rhodophyta</taxon>
        <taxon>Bangiophyceae</taxon>
        <taxon>Cyanidiales</taxon>
        <taxon>Cyanidiaceae</taxon>
        <taxon>Cyanidioschyzon</taxon>
    </lineage>
</organism>
<dbReference type="PANTHER" id="PTHR22809:SF5">
    <property type="entry name" value="TRNA N(3)-METHYLCYTIDINE METHYLTRANSFERASE METTL6"/>
    <property type="match status" value="1"/>
</dbReference>
<dbReference type="eggNOG" id="KOG2361">
    <property type="taxonomic scope" value="Eukaryota"/>
</dbReference>
<keyword evidence="2" id="KW-0489">Methyltransferase</keyword>
<evidence type="ECO:0000256" key="2">
    <source>
        <dbReference type="ARBA" id="ARBA00022603"/>
    </source>
</evidence>
<dbReference type="RefSeq" id="XP_005534779.1">
    <property type="nucleotide sequence ID" value="XM_005534722.1"/>
</dbReference>
<dbReference type="Proteomes" id="UP000007014">
    <property type="component" value="Chromosome 10"/>
</dbReference>
<dbReference type="Gramene" id="CMJ023CT">
    <property type="protein sequence ID" value="CMJ023CT"/>
    <property type="gene ID" value="CMJ023C"/>
</dbReference>
<dbReference type="STRING" id="280699.M1VCC0"/>
<dbReference type="HOGENOM" id="CLU_603223_0_0_1"/>
<sequence length="454" mass="50104">MERLGDAWAGFGNGNCNCGYSDCCGTGEICKHGTEVPMQVCGDVAEIDRTTPQAGCTASPGSASAPTRQTRRLTNRFGAAVLAAARGWTERPLSTTAADNEAEPELAENLPSHLPLRRRLISRTGVSDLPVSTSEHEFWDLFYRQKRDRFFKHRYNLRAAFPELVPPSVRAAPHRHVPVHEPLRPLVPDARHVLEASPDEPSHWMLDDFEPALTHGKVVVAECGCGVGNALIPLLRANPDLFFFAFDYSLVALRLLLLQPEFDQARIYAYCADLGAPAAHTTAFEAPHAAAETRSAAEAPVRSAPAAQRWTTGVYRAPPLTCDFVTCVWTLSALPVASLPLAASRLAAMLRPGGALLLRDYAVGDLAELRHPACARVGTDPQRHEYLRGDGTRVHYFQVAELENLFQQAGLQTEYAHIVEREIVNRQKRLVMHRRWIAGKWRKPDLAPAPARIR</sequence>
<reference evidence="4 5" key="1">
    <citation type="journal article" date="2004" name="Nature">
        <title>Genome sequence of the ultrasmall unicellular red alga Cyanidioschyzon merolae 10D.</title>
        <authorList>
            <person name="Matsuzaki M."/>
            <person name="Misumi O."/>
            <person name="Shin-i T."/>
            <person name="Maruyama S."/>
            <person name="Takahara M."/>
            <person name="Miyagishima S."/>
            <person name="Mori T."/>
            <person name="Nishida K."/>
            <person name="Yagisawa F."/>
            <person name="Nishida K."/>
            <person name="Yoshida Y."/>
            <person name="Nishimura Y."/>
            <person name="Nakao S."/>
            <person name="Kobayashi T."/>
            <person name="Momoyama Y."/>
            <person name="Higashiyama T."/>
            <person name="Minoda A."/>
            <person name="Sano M."/>
            <person name="Nomoto H."/>
            <person name="Oishi K."/>
            <person name="Hayashi H."/>
            <person name="Ohta F."/>
            <person name="Nishizaka S."/>
            <person name="Haga S."/>
            <person name="Miura S."/>
            <person name="Morishita T."/>
            <person name="Kabeya Y."/>
            <person name="Terasawa K."/>
            <person name="Suzuki Y."/>
            <person name="Ishii Y."/>
            <person name="Asakawa S."/>
            <person name="Takano H."/>
            <person name="Ohta N."/>
            <person name="Kuroiwa H."/>
            <person name="Tanaka K."/>
            <person name="Shimizu N."/>
            <person name="Sugano S."/>
            <person name="Sato N."/>
            <person name="Nozaki H."/>
            <person name="Ogasawara N."/>
            <person name="Kohara Y."/>
            <person name="Kuroiwa T."/>
        </authorList>
    </citation>
    <scope>NUCLEOTIDE SEQUENCE [LARGE SCALE GENOMIC DNA]</scope>
    <source>
        <strain evidence="4 5">10D</strain>
    </source>
</reference>
<dbReference type="KEGG" id="cme:CYME_CMJ023C"/>
<keyword evidence="5" id="KW-1185">Reference proteome</keyword>
<protein>
    <recommendedName>
        <fullName evidence="6">Methyltransferase-like protein</fullName>
    </recommendedName>
</protein>
<dbReference type="GO" id="GO:0032259">
    <property type="term" value="P:methylation"/>
    <property type="evidence" value="ECO:0007669"/>
    <property type="project" value="UniProtKB-KW"/>
</dbReference>
<dbReference type="GeneID" id="16994117"/>
<dbReference type="PANTHER" id="PTHR22809">
    <property type="entry name" value="METHYLTRANSFERASE-RELATED"/>
    <property type="match status" value="1"/>
</dbReference>
<keyword evidence="3" id="KW-0808">Transferase</keyword>
<accession>M1VCC0</accession>
<comment type="similarity">
    <text evidence="1">Belongs to the methyltransferase superfamily. METL family.</text>
</comment>
<dbReference type="GO" id="GO:0008757">
    <property type="term" value="F:S-adenosylmethionine-dependent methyltransferase activity"/>
    <property type="evidence" value="ECO:0007669"/>
    <property type="project" value="UniProtKB-ARBA"/>
</dbReference>
<evidence type="ECO:0000256" key="1">
    <source>
        <dbReference type="ARBA" id="ARBA00009725"/>
    </source>
</evidence>
<evidence type="ECO:0008006" key="6">
    <source>
        <dbReference type="Google" id="ProtNLM"/>
    </source>
</evidence>
<dbReference type="AlphaFoldDB" id="M1VCC0"/>
<evidence type="ECO:0000313" key="5">
    <source>
        <dbReference type="Proteomes" id="UP000007014"/>
    </source>
</evidence>
<dbReference type="OMA" id="DAQRNWD"/>
<proteinExistence type="inferred from homology"/>
<evidence type="ECO:0000256" key="3">
    <source>
        <dbReference type="ARBA" id="ARBA00022679"/>
    </source>
</evidence>
<dbReference type="EMBL" id="AP006492">
    <property type="protein sequence ID" value="BAM80172.1"/>
    <property type="molecule type" value="Genomic_DNA"/>
</dbReference>
<name>M1VCC0_CYAM1</name>
<dbReference type="InterPro" id="IPR029063">
    <property type="entry name" value="SAM-dependent_MTases_sf"/>
</dbReference>
<dbReference type="InterPro" id="IPR026113">
    <property type="entry name" value="METTL2/6/8-like"/>
</dbReference>
<dbReference type="GO" id="GO:0008173">
    <property type="term" value="F:RNA methyltransferase activity"/>
    <property type="evidence" value="ECO:0007669"/>
    <property type="project" value="UniProtKB-ARBA"/>
</dbReference>